<comment type="subcellular location">
    <subcellularLocation>
        <location evidence="1">Nucleus</location>
    </subcellularLocation>
</comment>
<dbReference type="InterPro" id="IPR022023">
    <property type="entry name" value="U1snRNP70_N"/>
</dbReference>
<evidence type="ECO:0000256" key="3">
    <source>
        <dbReference type="ARBA" id="ARBA00022884"/>
    </source>
</evidence>
<reference evidence="9" key="2">
    <citation type="submission" date="2025-09" db="UniProtKB">
        <authorList>
            <consortium name="Ensembl"/>
        </authorList>
    </citation>
    <scope>IDENTIFICATION</scope>
</reference>
<dbReference type="AlphaFoldDB" id="A0A2K5F034"/>
<proteinExistence type="predicted"/>
<evidence type="ECO:0000259" key="8">
    <source>
        <dbReference type="PROSITE" id="PS50102"/>
    </source>
</evidence>
<evidence type="ECO:0000256" key="4">
    <source>
        <dbReference type="ARBA" id="ARBA00023242"/>
    </source>
</evidence>
<dbReference type="InterPro" id="IPR035979">
    <property type="entry name" value="RBD_domain_sf"/>
</dbReference>
<dbReference type="GO" id="GO:0071011">
    <property type="term" value="C:precatalytic spliceosome"/>
    <property type="evidence" value="ECO:0007669"/>
    <property type="project" value="TreeGrafter"/>
</dbReference>
<evidence type="ECO:0000313" key="9">
    <source>
        <dbReference type="Ensembl" id="ENSANAP00000038775.1"/>
    </source>
</evidence>
<feature type="compositionally biased region" description="Basic and acidic residues" evidence="7">
    <location>
        <begin position="203"/>
        <end position="219"/>
    </location>
</feature>
<dbReference type="Pfam" id="PF00076">
    <property type="entry name" value="RRM_1"/>
    <property type="match status" value="1"/>
</dbReference>
<dbReference type="SUPFAM" id="SSF54928">
    <property type="entry name" value="RNA-binding domain, RBD"/>
    <property type="match status" value="1"/>
</dbReference>
<feature type="compositionally biased region" description="Basic and acidic residues" evidence="7">
    <location>
        <begin position="150"/>
        <end position="163"/>
    </location>
</feature>
<dbReference type="Pfam" id="PF12220">
    <property type="entry name" value="U1snRNP70_N"/>
    <property type="match status" value="1"/>
</dbReference>
<dbReference type="FunFam" id="3.30.70.330:FF:000689">
    <property type="entry name" value="Small nuclear ribonucleoprotein U1 subunit 70"/>
    <property type="match status" value="1"/>
</dbReference>
<keyword evidence="10" id="KW-1185">Reference proteome</keyword>
<feature type="compositionally biased region" description="Basic and acidic residues" evidence="7">
    <location>
        <begin position="178"/>
        <end position="195"/>
    </location>
</feature>
<evidence type="ECO:0000256" key="7">
    <source>
        <dbReference type="SAM" id="MobiDB-lite"/>
    </source>
</evidence>
<dbReference type="GO" id="GO:0030619">
    <property type="term" value="F:U1 snRNA binding"/>
    <property type="evidence" value="ECO:0007669"/>
    <property type="project" value="TreeGrafter"/>
</dbReference>
<evidence type="ECO:0000256" key="2">
    <source>
        <dbReference type="ARBA" id="ARBA00016996"/>
    </source>
</evidence>
<sequence>MTQFLPPNLLALFAPRDPIPYLPPLEKLPHEKHHNQPYCGIAPYIREFEDPRDAPPPTRAETREERMERKRREKIERRQQEVETELKMWDPHNDPNAQGDAFKTLFVARVNYDTTESKLRREFEVYGPIKRIHMVYSKRSGKPRGYAFIEYEHDRERDKERERRRSRSRDRRRRSRSRDKEERRRSRERSKDKDRDRKRRSSRSRERARRERERKEELRGGGGDMAEPSEAGDAPPDDGPPGELGPDGPDGPEEKGRDRDRERRRSHRSERERRRDRDRDRDRDREHKRGERGSERGRDEARGGGGGGQDNGLEGLGNDSRDMYMESEGGDSYLAPENGYLMEAAPE</sequence>
<dbReference type="GO" id="GO:0003729">
    <property type="term" value="F:mRNA binding"/>
    <property type="evidence" value="ECO:0007669"/>
    <property type="project" value="TreeGrafter"/>
</dbReference>
<dbReference type="Gene3D" id="3.30.70.330">
    <property type="match status" value="1"/>
</dbReference>
<feature type="region of interest" description="Disordered" evidence="7">
    <location>
        <begin position="140"/>
        <end position="347"/>
    </location>
</feature>
<reference evidence="9" key="1">
    <citation type="submission" date="2025-08" db="UniProtKB">
        <authorList>
            <consortium name="Ensembl"/>
        </authorList>
    </citation>
    <scope>IDENTIFICATION</scope>
</reference>
<dbReference type="PANTHER" id="PTHR13952:SF5">
    <property type="entry name" value="U1 SMALL NUCLEAR RIBONUCLEOPROTEIN 70 KDA"/>
    <property type="match status" value="1"/>
</dbReference>
<accession>A0A2K5F034</accession>
<feature type="region of interest" description="Disordered" evidence="7">
    <location>
        <begin position="48"/>
        <end position="95"/>
    </location>
</feature>
<dbReference type="InterPro" id="IPR000504">
    <property type="entry name" value="RRM_dom"/>
</dbReference>
<protein>
    <recommendedName>
        <fullName evidence="2">U1 small nuclear ribonucleoprotein 70 kDa</fullName>
    </recommendedName>
</protein>
<dbReference type="PANTHER" id="PTHR13952">
    <property type="entry name" value="U1 SMALL NUCLEAR RIBONUCLEOPROTEIN 70 KD"/>
    <property type="match status" value="1"/>
</dbReference>
<gene>
    <name evidence="9" type="primary">SNRNP70</name>
</gene>
<evidence type="ECO:0000256" key="5">
    <source>
        <dbReference type="ARBA" id="ARBA00023274"/>
    </source>
</evidence>
<dbReference type="GeneTree" id="ENSGT00940000160292"/>
<dbReference type="InterPro" id="IPR012677">
    <property type="entry name" value="Nucleotide-bd_a/b_plait_sf"/>
</dbReference>
<dbReference type="InterPro" id="IPR051183">
    <property type="entry name" value="U1_U11-U12_snRNP_70-35kDa"/>
</dbReference>
<dbReference type="GO" id="GO:0000398">
    <property type="term" value="P:mRNA splicing, via spliceosome"/>
    <property type="evidence" value="ECO:0007669"/>
    <property type="project" value="TreeGrafter"/>
</dbReference>
<keyword evidence="4" id="KW-0539">Nucleus</keyword>
<name>A0A2K5F034_AOTNA</name>
<organism evidence="9 10">
    <name type="scientific">Aotus nancymaae</name>
    <name type="common">Ma's night monkey</name>
    <dbReference type="NCBI Taxonomy" id="37293"/>
    <lineage>
        <taxon>Eukaryota</taxon>
        <taxon>Metazoa</taxon>
        <taxon>Chordata</taxon>
        <taxon>Craniata</taxon>
        <taxon>Vertebrata</taxon>
        <taxon>Euteleostomi</taxon>
        <taxon>Mammalia</taxon>
        <taxon>Eutheria</taxon>
        <taxon>Euarchontoglires</taxon>
        <taxon>Primates</taxon>
        <taxon>Haplorrhini</taxon>
        <taxon>Platyrrhini</taxon>
        <taxon>Aotidae</taxon>
        <taxon>Aotus</taxon>
    </lineage>
</organism>
<dbReference type="GO" id="GO:0005685">
    <property type="term" value="C:U1 snRNP"/>
    <property type="evidence" value="ECO:0007669"/>
    <property type="project" value="TreeGrafter"/>
</dbReference>
<dbReference type="SMART" id="SM00360">
    <property type="entry name" value="RRM"/>
    <property type="match status" value="1"/>
</dbReference>
<keyword evidence="3 6" id="KW-0694">RNA-binding</keyword>
<evidence type="ECO:0000313" key="10">
    <source>
        <dbReference type="Proteomes" id="UP000233020"/>
    </source>
</evidence>
<feature type="compositionally biased region" description="Basic and acidic residues" evidence="7">
    <location>
        <begin position="60"/>
        <end position="93"/>
    </location>
</feature>
<feature type="compositionally biased region" description="Basic residues" evidence="7">
    <location>
        <begin position="164"/>
        <end position="177"/>
    </location>
</feature>
<dbReference type="GO" id="GO:0071004">
    <property type="term" value="C:U2-type prespliceosome"/>
    <property type="evidence" value="ECO:0007669"/>
    <property type="project" value="TreeGrafter"/>
</dbReference>
<dbReference type="Proteomes" id="UP000233020">
    <property type="component" value="Unplaced"/>
</dbReference>
<dbReference type="Ensembl" id="ENSANAT00000056870.1">
    <property type="protein sequence ID" value="ENSANAP00000038775.1"/>
    <property type="gene ID" value="ENSANAG00000036787.1"/>
</dbReference>
<evidence type="ECO:0000256" key="1">
    <source>
        <dbReference type="ARBA" id="ARBA00004123"/>
    </source>
</evidence>
<feature type="compositionally biased region" description="Basic and acidic residues" evidence="7">
    <location>
        <begin position="252"/>
        <end position="302"/>
    </location>
</feature>
<keyword evidence="5" id="KW-0687">Ribonucleoprotein</keyword>
<dbReference type="PROSITE" id="PS50102">
    <property type="entry name" value="RRM"/>
    <property type="match status" value="1"/>
</dbReference>
<evidence type="ECO:0000256" key="6">
    <source>
        <dbReference type="PROSITE-ProRule" id="PRU00176"/>
    </source>
</evidence>
<feature type="domain" description="RRM" evidence="8">
    <location>
        <begin position="103"/>
        <end position="170"/>
    </location>
</feature>